<proteinExistence type="predicted"/>
<evidence type="ECO:0000313" key="1">
    <source>
        <dbReference type="EMBL" id="QJA58237.1"/>
    </source>
</evidence>
<dbReference type="EMBL" id="MT141314">
    <property type="protein sequence ID" value="QJA58237.1"/>
    <property type="molecule type" value="Genomic_DNA"/>
</dbReference>
<organism evidence="2">
    <name type="scientific">viral metagenome</name>
    <dbReference type="NCBI Taxonomy" id="1070528"/>
    <lineage>
        <taxon>unclassified sequences</taxon>
        <taxon>metagenomes</taxon>
        <taxon>organismal metagenomes</taxon>
    </lineage>
</organism>
<sequence length="129" mass="14360">MTTLGDFVKLADVIWTRAYNSVPQAMRNSGLVKIVNISANSGNTRNFSEIDVQEYGKLKTESDQAERAKVQQGLIIDLVKSFLINGENLKTAIKQFKATLSKQIINIIGQLQRLSERTLFISEATVRSA</sequence>
<dbReference type="AlphaFoldDB" id="A0A6M3KB70"/>
<reference evidence="2" key="1">
    <citation type="submission" date="2020-03" db="EMBL/GenBank/DDBJ databases">
        <title>The deep terrestrial virosphere.</title>
        <authorList>
            <person name="Holmfeldt K."/>
            <person name="Nilsson E."/>
            <person name="Simone D."/>
            <person name="Lopez-Fernandez M."/>
            <person name="Wu X."/>
            <person name="de Brujin I."/>
            <person name="Lundin D."/>
            <person name="Andersson A."/>
            <person name="Bertilsson S."/>
            <person name="Dopson M."/>
        </authorList>
    </citation>
    <scope>NUCLEOTIDE SEQUENCE</scope>
    <source>
        <strain evidence="2">MM415A00983</strain>
        <strain evidence="1">MM415B01478</strain>
    </source>
</reference>
<protein>
    <submittedName>
        <fullName evidence="2">Uncharacterized protein</fullName>
    </submittedName>
</protein>
<evidence type="ECO:0000313" key="2">
    <source>
        <dbReference type="EMBL" id="QJA78838.1"/>
    </source>
</evidence>
<name>A0A6M3KB70_9ZZZZ</name>
<gene>
    <name evidence="2" type="ORF">MM415A00983_0021</name>
    <name evidence="1" type="ORF">MM415B01478_0022</name>
</gene>
<accession>A0A6M3KB70</accession>
<dbReference type="EMBL" id="MT142355">
    <property type="protein sequence ID" value="QJA78838.1"/>
    <property type="molecule type" value="Genomic_DNA"/>
</dbReference>